<evidence type="ECO:0000313" key="1">
    <source>
        <dbReference type="EMBL" id="KRX53265.1"/>
    </source>
</evidence>
<accession>A0A0V0UQD4</accession>
<organism evidence="1 2">
    <name type="scientific">Trichinella patagoniensis</name>
    <dbReference type="NCBI Taxonomy" id="990121"/>
    <lineage>
        <taxon>Eukaryota</taxon>
        <taxon>Metazoa</taxon>
        <taxon>Ecdysozoa</taxon>
        <taxon>Nematoda</taxon>
        <taxon>Enoplea</taxon>
        <taxon>Dorylaimia</taxon>
        <taxon>Trichinellida</taxon>
        <taxon>Trichinellidae</taxon>
        <taxon>Trichinella</taxon>
    </lineage>
</organism>
<keyword evidence="2" id="KW-1185">Reference proteome</keyword>
<proteinExistence type="predicted"/>
<dbReference type="EMBL" id="JYDQ01006384">
    <property type="protein sequence ID" value="KRX53265.1"/>
    <property type="molecule type" value="Genomic_DNA"/>
</dbReference>
<dbReference type="Proteomes" id="UP000054783">
    <property type="component" value="Unassembled WGS sequence"/>
</dbReference>
<dbReference type="AlphaFoldDB" id="A0A0V0UQD4"/>
<sequence length="55" mass="6239">MKRSPSPQYMIKKPQPRPLSLLHSDSFRFSSGCEPQCINIGRSASPDFLNTGMIW</sequence>
<protein>
    <submittedName>
        <fullName evidence="1">Uncharacterized protein</fullName>
    </submittedName>
</protein>
<feature type="non-terminal residue" evidence="1">
    <location>
        <position position="55"/>
    </location>
</feature>
<gene>
    <name evidence="1" type="ORF">T12_9837</name>
</gene>
<reference evidence="1 2" key="1">
    <citation type="submission" date="2015-01" db="EMBL/GenBank/DDBJ databases">
        <title>Evolution of Trichinella species and genotypes.</title>
        <authorList>
            <person name="Korhonen P.K."/>
            <person name="Edoardo P."/>
            <person name="Giuseppe L.R."/>
            <person name="Gasser R.B."/>
        </authorList>
    </citation>
    <scope>NUCLEOTIDE SEQUENCE [LARGE SCALE GENOMIC DNA]</scope>
    <source>
        <strain evidence="1">ISS2496</strain>
    </source>
</reference>
<evidence type="ECO:0000313" key="2">
    <source>
        <dbReference type="Proteomes" id="UP000054783"/>
    </source>
</evidence>
<name>A0A0V0UQD4_9BILA</name>
<comment type="caution">
    <text evidence="1">The sequence shown here is derived from an EMBL/GenBank/DDBJ whole genome shotgun (WGS) entry which is preliminary data.</text>
</comment>